<feature type="region of interest" description="Disordered" evidence="1">
    <location>
        <begin position="154"/>
        <end position="248"/>
    </location>
</feature>
<organism evidence="2 3">
    <name type="scientific">Periplaneta americana</name>
    <name type="common">American cockroach</name>
    <name type="synonym">Blatta americana</name>
    <dbReference type="NCBI Taxonomy" id="6978"/>
    <lineage>
        <taxon>Eukaryota</taxon>
        <taxon>Metazoa</taxon>
        <taxon>Ecdysozoa</taxon>
        <taxon>Arthropoda</taxon>
        <taxon>Hexapoda</taxon>
        <taxon>Insecta</taxon>
        <taxon>Pterygota</taxon>
        <taxon>Neoptera</taxon>
        <taxon>Polyneoptera</taxon>
        <taxon>Dictyoptera</taxon>
        <taxon>Blattodea</taxon>
        <taxon>Blattoidea</taxon>
        <taxon>Blattidae</taxon>
        <taxon>Blattinae</taxon>
        <taxon>Periplaneta</taxon>
    </lineage>
</organism>
<evidence type="ECO:0000313" key="2">
    <source>
        <dbReference type="EMBL" id="KAJ4440752.1"/>
    </source>
</evidence>
<comment type="caution">
    <text evidence="2">The sequence shown here is derived from an EMBL/GenBank/DDBJ whole genome shotgun (WGS) entry which is preliminary data.</text>
</comment>
<accession>A0ABQ8T4F1</accession>
<sequence length="489" mass="55325">MWKLRNLTKSISSVDWGEKSRSLLNRPVANAARVIGIGGLAGATAYWLYSQYANQVQPQPEPDPKMSLTTENVMLKHRRRHHHHHYDLPASESSSERELRVVEYDDYPPREPVHETATETCSLPAQYYLHDFYVRVLGDEYSAARLHRSSGVLEQEKGTALPSTSKPVPEQQEKAAALPSTSEPVPEREDLPKPEDTPQDQASGKKRLSQRQSYMRQVLPDQQARIPAPCPLQGHAPRTTGPSGTRFQRCELPDHQARDSSAKKQPEQLVLQNVEEGSINSAGKQPEQLVLQNVEEGNINSAGKQPEQLVLQNVEEGNINSAGKQPEHLVLCRLHEHEGGQNVINLVDKFRATECTEMKKSVRWPTKVTEDAVQDARERMQRGPNKSVKKLAVEIGVSYGSAHKILRNKLEDNLQRLVYNFNQMAECFNVEISTDKSKVMAFLGKEPVRSKICINNKIIEQVKNFSYLGYQISYEEEKDLNEKQSNRDN</sequence>
<dbReference type="Proteomes" id="UP001148838">
    <property type="component" value="Unassembled WGS sequence"/>
</dbReference>
<keyword evidence="3" id="KW-1185">Reference proteome</keyword>
<name>A0ABQ8T4F1_PERAM</name>
<gene>
    <name evidence="2" type="ORF">ANN_08976</name>
</gene>
<evidence type="ECO:0000256" key="1">
    <source>
        <dbReference type="SAM" id="MobiDB-lite"/>
    </source>
</evidence>
<evidence type="ECO:0000313" key="3">
    <source>
        <dbReference type="Proteomes" id="UP001148838"/>
    </source>
</evidence>
<reference evidence="2 3" key="1">
    <citation type="journal article" date="2022" name="Allergy">
        <title>Genome assembly and annotation of Periplaneta americana reveal a comprehensive cockroach allergen profile.</title>
        <authorList>
            <person name="Wang L."/>
            <person name="Xiong Q."/>
            <person name="Saelim N."/>
            <person name="Wang L."/>
            <person name="Nong W."/>
            <person name="Wan A.T."/>
            <person name="Shi M."/>
            <person name="Liu X."/>
            <person name="Cao Q."/>
            <person name="Hui J.H.L."/>
            <person name="Sookrung N."/>
            <person name="Leung T.F."/>
            <person name="Tungtrongchitr A."/>
            <person name="Tsui S.K.W."/>
        </authorList>
    </citation>
    <scope>NUCLEOTIDE SEQUENCE [LARGE SCALE GENOMIC DNA]</scope>
    <source>
        <strain evidence="2">PWHHKU_190912</strain>
    </source>
</reference>
<feature type="compositionally biased region" description="Basic and acidic residues" evidence="1">
    <location>
        <begin position="185"/>
        <end position="196"/>
    </location>
</feature>
<dbReference type="EMBL" id="JAJSOF020000017">
    <property type="protein sequence ID" value="KAJ4440752.1"/>
    <property type="molecule type" value="Genomic_DNA"/>
</dbReference>
<proteinExistence type="predicted"/>
<protein>
    <submittedName>
        <fullName evidence="2">Uncharacterized protein</fullName>
    </submittedName>
</protein>